<name>A0A4Z2GSF8_9TELE</name>
<protein>
    <submittedName>
        <fullName evidence="1">Uncharacterized protein</fullName>
    </submittedName>
</protein>
<evidence type="ECO:0000313" key="1">
    <source>
        <dbReference type="EMBL" id="TNN55713.1"/>
    </source>
</evidence>
<accession>A0A4Z2GSF8</accession>
<organism evidence="1 2">
    <name type="scientific">Liparis tanakae</name>
    <name type="common">Tanaka's snailfish</name>
    <dbReference type="NCBI Taxonomy" id="230148"/>
    <lineage>
        <taxon>Eukaryota</taxon>
        <taxon>Metazoa</taxon>
        <taxon>Chordata</taxon>
        <taxon>Craniata</taxon>
        <taxon>Vertebrata</taxon>
        <taxon>Euteleostomi</taxon>
        <taxon>Actinopterygii</taxon>
        <taxon>Neopterygii</taxon>
        <taxon>Teleostei</taxon>
        <taxon>Neoteleostei</taxon>
        <taxon>Acanthomorphata</taxon>
        <taxon>Eupercaria</taxon>
        <taxon>Perciformes</taxon>
        <taxon>Cottioidei</taxon>
        <taxon>Cottales</taxon>
        <taxon>Liparidae</taxon>
        <taxon>Liparis</taxon>
    </lineage>
</organism>
<dbReference type="Proteomes" id="UP000314294">
    <property type="component" value="Unassembled WGS sequence"/>
</dbReference>
<proteinExistence type="predicted"/>
<keyword evidence="2" id="KW-1185">Reference proteome</keyword>
<gene>
    <name evidence="1" type="ORF">EYF80_034078</name>
</gene>
<reference evidence="1 2" key="1">
    <citation type="submission" date="2019-03" db="EMBL/GenBank/DDBJ databases">
        <title>First draft genome of Liparis tanakae, snailfish: a comprehensive survey of snailfish specific genes.</title>
        <authorList>
            <person name="Kim W."/>
            <person name="Song I."/>
            <person name="Jeong J.-H."/>
            <person name="Kim D."/>
            <person name="Kim S."/>
            <person name="Ryu S."/>
            <person name="Song J.Y."/>
            <person name="Lee S.K."/>
        </authorList>
    </citation>
    <scope>NUCLEOTIDE SEQUENCE [LARGE SCALE GENOMIC DNA]</scope>
    <source>
        <tissue evidence="1">Muscle</tissue>
    </source>
</reference>
<evidence type="ECO:0000313" key="2">
    <source>
        <dbReference type="Proteomes" id="UP000314294"/>
    </source>
</evidence>
<dbReference type="AlphaFoldDB" id="A0A4Z2GSF8"/>
<sequence>MAMCASVTAIGGLWANPNPLCKILEPPGRFDLLSVSDDQRHIVQSTLTGVNRRLSDELRFLKSSLQIR</sequence>
<dbReference type="EMBL" id="SRLO01000448">
    <property type="protein sequence ID" value="TNN55713.1"/>
    <property type="molecule type" value="Genomic_DNA"/>
</dbReference>
<comment type="caution">
    <text evidence="1">The sequence shown here is derived from an EMBL/GenBank/DDBJ whole genome shotgun (WGS) entry which is preliminary data.</text>
</comment>